<evidence type="ECO:0000313" key="5">
    <source>
        <dbReference type="EMBL" id="ORY26779.1"/>
    </source>
</evidence>
<keyword evidence="6" id="KW-1185">Reference proteome</keyword>
<name>A0A1Y2AW38_9TREE</name>
<dbReference type="STRING" id="71784.A0A1Y2AW38"/>
<dbReference type="Pfam" id="PF00135">
    <property type="entry name" value="COesterase"/>
    <property type="match status" value="1"/>
</dbReference>
<dbReference type="FunCoup" id="A0A1Y2AW38">
    <property type="interactions" value="2"/>
</dbReference>
<dbReference type="AlphaFoldDB" id="A0A1Y2AW38"/>
<dbReference type="InParanoid" id="A0A1Y2AW38"/>
<gene>
    <name evidence="5" type="ORF">BCR39DRAFT_249918</name>
</gene>
<accession>A0A1Y2AW38</accession>
<dbReference type="InterPro" id="IPR002018">
    <property type="entry name" value="CarbesteraseB"/>
</dbReference>
<evidence type="ECO:0000259" key="4">
    <source>
        <dbReference type="Pfam" id="PF00135"/>
    </source>
</evidence>
<evidence type="ECO:0000313" key="6">
    <source>
        <dbReference type="Proteomes" id="UP000193986"/>
    </source>
</evidence>
<dbReference type="InterPro" id="IPR050309">
    <property type="entry name" value="Type-B_Carboxylest/Lipase"/>
</dbReference>
<protein>
    <recommendedName>
        <fullName evidence="3">Carboxylic ester hydrolase</fullName>
        <ecNumber evidence="3">3.1.1.-</ecNumber>
    </recommendedName>
</protein>
<dbReference type="InterPro" id="IPR029058">
    <property type="entry name" value="AB_hydrolase_fold"/>
</dbReference>
<dbReference type="PANTHER" id="PTHR11559">
    <property type="entry name" value="CARBOXYLESTERASE"/>
    <property type="match status" value="1"/>
</dbReference>
<dbReference type="GO" id="GO:0016787">
    <property type="term" value="F:hydrolase activity"/>
    <property type="evidence" value="ECO:0007669"/>
    <property type="project" value="UniProtKB-KW"/>
</dbReference>
<keyword evidence="2 3" id="KW-0378">Hydrolase</keyword>
<dbReference type="InterPro" id="IPR019826">
    <property type="entry name" value="Carboxylesterase_B_AS"/>
</dbReference>
<dbReference type="OrthoDB" id="408631at2759"/>
<evidence type="ECO:0000256" key="1">
    <source>
        <dbReference type="ARBA" id="ARBA00005964"/>
    </source>
</evidence>
<feature type="domain" description="Carboxylesterase type B" evidence="4">
    <location>
        <begin position="18"/>
        <end position="502"/>
    </location>
</feature>
<organism evidence="5 6">
    <name type="scientific">Naematelia encephala</name>
    <dbReference type="NCBI Taxonomy" id="71784"/>
    <lineage>
        <taxon>Eukaryota</taxon>
        <taxon>Fungi</taxon>
        <taxon>Dikarya</taxon>
        <taxon>Basidiomycota</taxon>
        <taxon>Agaricomycotina</taxon>
        <taxon>Tremellomycetes</taxon>
        <taxon>Tremellales</taxon>
        <taxon>Naemateliaceae</taxon>
        <taxon>Naematelia</taxon>
    </lineage>
</organism>
<reference evidence="5 6" key="1">
    <citation type="submission" date="2016-07" db="EMBL/GenBank/DDBJ databases">
        <title>Pervasive Adenine N6-methylation of Active Genes in Fungi.</title>
        <authorList>
            <consortium name="DOE Joint Genome Institute"/>
            <person name="Mondo S.J."/>
            <person name="Dannebaum R.O."/>
            <person name="Kuo R.C."/>
            <person name="Labutti K."/>
            <person name="Haridas S."/>
            <person name="Kuo A."/>
            <person name="Salamov A."/>
            <person name="Ahrendt S.R."/>
            <person name="Lipzen A."/>
            <person name="Sullivan W."/>
            <person name="Andreopoulos W.B."/>
            <person name="Clum A."/>
            <person name="Lindquist E."/>
            <person name="Daum C."/>
            <person name="Ramamoorthy G.K."/>
            <person name="Gryganskyi A."/>
            <person name="Culley D."/>
            <person name="Magnuson J.K."/>
            <person name="James T.Y."/>
            <person name="O'Malley M.A."/>
            <person name="Stajich J.E."/>
            <person name="Spatafora J.W."/>
            <person name="Visel A."/>
            <person name="Grigoriev I.V."/>
        </authorList>
    </citation>
    <scope>NUCLEOTIDE SEQUENCE [LARGE SCALE GENOMIC DNA]</scope>
    <source>
        <strain evidence="5 6">68-887.2</strain>
    </source>
</reference>
<dbReference type="EC" id="3.1.1.-" evidence="3"/>
<proteinExistence type="inferred from homology"/>
<comment type="similarity">
    <text evidence="1 3">Belongs to the type-B carboxylesterase/lipase family.</text>
</comment>
<comment type="caution">
    <text evidence="5">The sequence shown here is derived from an EMBL/GenBank/DDBJ whole genome shotgun (WGS) entry which is preliminary data.</text>
</comment>
<dbReference type="Proteomes" id="UP000193986">
    <property type="component" value="Unassembled WGS sequence"/>
</dbReference>
<sequence length="562" mass="63513">MPTATGHATTSIEVKDLGTAQGWFNHEDGTTQFFGIPYADIPARFRHSTLKTAWPNRQWDARKLGGHAPQPERPFYPFPMPARDHLGEAFIDEFECLNMQITLPRGCSPEDKLPVLVFIHGGGYVFGRSCYGVVDGRPLARRSIELGMPTIIITFNYRVGFYGFLASDDIRDDNKQYGGGNGNFGVIDQKNALLWLNRYIHNFGGDPSRILLTGQSAGAISVDMHVQSPWNNLFSTAVLQSGTIPICGMYTEEEYHVLYMKLLGVCGIDKSLPPSERLEALRNVPHEIVSQQTYEVFQGLNLPQFGICLEPYIFGGKEKIPTPSWYNGGKYDNYKGTLVIGDCMHEAIIYDQAFRDYSVQHVTDLVNKHLKPDLAKDTLIHYNIHDGMTQQELYLACEALATDGLFTAPPYLVAKANPRAHVYHWDHRSQFDNPWGGFAHHSLDYLWLFGGLHGIQTEEERELARSLQSDWIHFANGQPPYPPTGAEGFRRVYGPNSKCTLETAATYKSRPFEWFERIRNELEDFDKLCTDIIMRRPELMSYEYGPGTKNAVKVTQGKPLAL</sequence>
<dbReference type="PROSITE" id="PS00122">
    <property type="entry name" value="CARBOXYLESTERASE_B_1"/>
    <property type="match status" value="1"/>
</dbReference>
<evidence type="ECO:0000256" key="3">
    <source>
        <dbReference type="RuleBase" id="RU361235"/>
    </source>
</evidence>
<evidence type="ECO:0000256" key="2">
    <source>
        <dbReference type="ARBA" id="ARBA00022801"/>
    </source>
</evidence>
<dbReference type="SUPFAM" id="SSF53474">
    <property type="entry name" value="alpha/beta-Hydrolases"/>
    <property type="match status" value="1"/>
</dbReference>
<dbReference type="Gene3D" id="3.40.50.1820">
    <property type="entry name" value="alpha/beta hydrolase"/>
    <property type="match status" value="1"/>
</dbReference>
<dbReference type="EMBL" id="MCFC01000044">
    <property type="protein sequence ID" value="ORY26779.1"/>
    <property type="molecule type" value="Genomic_DNA"/>
</dbReference>